<protein>
    <recommendedName>
        <fullName evidence="12">Multidrug ABC transporter substrate-binding protein</fullName>
    </recommendedName>
</protein>
<dbReference type="GO" id="GO:0005886">
    <property type="term" value="C:plasma membrane"/>
    <property type="evidence" value="ECO:0007669"/>
    <property type="project" value="UniProtKB-SubCell"/>
</dbReference>
<dbReference type="Pfam" id="PF02687">
    <property type="entry name" value="FtsX"/>
    <property type="match status" value="1"/>
</dbReference>
<dbReference type="Proteomes" id="UP000230094">
    <property type="component" value="Unassembled WGS sequence"/>
</dbReference>
<dbReference type="InterPro" id="IPR050250">
    <property type="entry name" value="Macrolide_Exporter_MacB"/>
</dbReference>
<evidence type="ECO:0000313" key="11">
    <source>
        <dbReference type="Proteomes" id="UP000230094"/>
    </source>
</evidence>
<evidence type="ECO:0000256" key="3">
    <source>
        <dbReference type="ARBA" id="ARBA00022692"/>
    </source>
</evidence>
<dbReference type="InterPro" id="IPR025857">
    <property type="entry name" value="MacB_PCD"/>
</dbReference>
<evidence type="ECO:0000256" key="2">
    <source>
        <dbReference type="ARBA" id="ARBA00022475"/>
    </source>
</evidence>
<reference evidence="11" key="1">
    <citation type="submission" date="2017-09" db="EMBL/GenBank/DDBJ databases">
        <title>Depth-based differentiation of microbial function through sediment-hosted aquifers and enrichment of novel symbionts in the deep terrestrial subsurface.</title>
        <authorList>
            <person name="Probst A.J."/>
            <person name="Ladd B."/>
            <person name="Jarett J.K."/>
            <person name="Geller-Mcgrath D.E."/>
            <person name="Sieber C.M.K."/>
            <person name="Emerson J.B."/>
            <person name="Anantharaman K."/>
            <person name="Thomas B.C."/>
            <person name="Malmstrom R."/>
            <person name="Stieglmeier M."/>
            <person name="Klingl A."/>
            <person name="Woyke T."/>
            <person name="Ryan C.M."/>
            <person name="Banfield J.F."/>
        </authorList>
    </citation>
    <scope>NUCLEOTIDE SEQUENCE [LARGE SCALE GENOMIC DNA]</scope>
</reference>
<dbReference type="PANTHER" id="PTHR30572:SF4">
    <property type="entry name" value="ABC TRANSPORTER PERMEASE YTRF"/>
    <property type="match status" value="1"/>
</dbReference>
<feature type="domain" description="MacB-like periplasmic core" evidence="9">
    <location>
        <begin position="19"/>
        <end position="245"/>
    </location>
</feature>
<keyword evidence="4 7" id="KW-1133">Transmembrane helix</keyword>
<keyword evidence="3 7" id="KW-0812">Transmembrane</keyword>
<keyword evidence="2" id="KW-1003">Cell membrane</keyword>
<keyword evidence="5 7" id="KW-0472">Membrane</keyword>
<comment type="similarity">
    <text evidence="6">Belongs to the ABC-4 integral membrane protein family.</text>
</comment>
<proteinExistence type="inferred from homology"/>
<evidence type="ECO:0000256" key="1">
    <source>
        <dbReference type="ARBA" id="ARBA00004651"/>
    </source>
</evidence>
<gene>
    <name evidence="10" type="ORF">COU49_02770</name>
</gene>
<dbReference type="AlphaFoldDB" id="A0A2H0TAR1"/>
<dbReference type="GO" id="GO:0022857">
    <property type="term" value="F:transmembrane transporter activity"/>
    <property type="evidence" value="ECO:0007669"/>
    <property type="project" value="TreeGrafter"/>
</dbReference>
<feature type="domain" description="ABC3 transporter permease C-terminal" evidence="8">
    <location>
        <begin position="296"/>
        <end position="414"/>
    </location>
</feature>
<organism evidence="10 11">
    <name type="scientific">Candidatus Nomurabacteria bacterium CG10_big_fil_rev_8_21_14_0_10_35_16</name>
    <dbReference type="NCBI Taxonomy" id="1974731"/>
    <lineage>
        <taxon>Bacteria</taxon>
        <taxon>Candidatus Nomuraibacteriota</taxon>
    </lineage>
</organism>
<comment type="caution">
    <text evidence="10">The sequence shown here is derived from an EMBL/GenBank/DDBJ whole genome shotgun (WGS) entry which is preliminary data.</text>
</comment>
<dbReference type="EMBL" id="PFCQ01000014">
    <property type="protein sequence ID" value="PIR68077.1"/>
    <property type="molecule type" value="Genomic_DNA"/>
</dbReference>
<dbReference type="Pfam" id="PF12704">
    <property type="entry name" value="MacB_PCD"/>
    <property type="match status" value="1"/>
</dbReference>
<evidence type="ECO:0000256" key="4">
    <source>
        <dbReference type="ARBA" id="ARBA00022989"/>
    </source>
</evidence>
<feature type="transmembrane region" description="Helical" evidence="7">
    <location>
        <begin position="383"/>
        <end position="404"/>
    </location>
</feature>
<evidence type="ECO:0000259" key="8">
    <source>
        <dbReference type="Pfam" id="PF02687"/>
    </source>
</evidence>
<name>A0A2H0TAR1_9BACT</name>
<dbReference type="InterPro" id="IPR003838">
    <property type="entry name" value="ABC3_permease_C"/>
</dbReference>
<evidence type="ECO:0000256" key="6">
    <source>
        <dbReference type="ARBA" id="ARBA00038076"/>
    </source>
</evidence>
<evidence type="ECO:0000256" key="7">
    <source>
        <dbReference type="SAM" id="Phobius"/>
    </source>
</evidence>
<evidence type="ECO:0008006" key="12">
    <source>
        <dbReference type="Google" id="ProtNLM"/>
    </source>
</evidence>
<evidence type="ECO:0000259" key="9">
    <source>
        <dbReference type="Pfam" id="PF12704"/>
    </source>
</evidence>
<feature type="transmembrane region" description="Helical" evidence="7">
    <location>
        <begin position="20"/>
        <end position="40"/>
    </location>
</feature>
<comment type="subcellular location">
    <subcellularLocation>
        <location evidence="1">Cell membrane</location>
        <topology evidence="1">Multi-pass membrane protein</topology>
    </subcellularLocation>
</comment>
<sequence>MKSYFLQAIKGIKHNKSRTLLTTLGIMIGIGTVVVVFSAGEGFKSYINAQIELYGSNIVIIETIVPASTKTRNAGGAGDSNNIANNIANNAIPITTLKNRDIQEIKNLPNIKNAYGAVYGQQVASYKNVSKNAYLLGADASRFDIDKGVIEVGRPYTEEENRALAQVAILGYEIAKDFFGENNPLGKLVRIGNNNFEVIGVYESRGGLGSFDDEQIFIPISTLQKKILGIDYLMYGLAELEDGDKADISALDIKDILRRNHNITDPLKDDFSVKTEEQSMEVFNTILSATTFLLIAIALISLIVGGVGVMNIMYVIVTERIGEIGLKKALGARNKDILYEFLIEAILLTLLGGIVGIIGGALFSFIVSKIAQGFDFVWKFSVPIYGIILSVSISMLIGIIFGVFPARNAAKLNPIEALNKE</sequence>
<feature type="transmembrane region" description="Helical" evidence="7">
    <location>
        <begin position="292"/>
        <end position="317"/>
    </location>
</feature>
<evidence type="ECO:0000256" key="5">
    <source>
        <dbReference type="ARBA" id="ARBA00023136"/>
    </source>
</evidence>
<evidence type="ECO:0000313" key="10">
    <source>
        <dbReference type="EMBL" id="PIR68077.1"/>
    </source>
</evidence>
<dbReference type="PANTHER" id="PTHR30572">
    <property type="entry name" value="MEMBRANE COMPONENT OF TRANSPORTER-RELATED"/>
    <property type="match status" value="1"/>
</dbReference>
<accession>A0A2H0TAR1</accession>
<feature type="transmembrane region" description="Helical" evidence="7">
    <location>
        <begin position="337"/>
        <end position="363"/>
    </location>
</feature>